<keyword evidence="4 7" id="KW-0442">Lipid degradation</keyword>
<reference evidence="12" key="2">
    <citation type="submission" date="2022-10" db="EMBL/GenBank/DDBJ databases">
        <authorList>
            <consortium name="ENA_rothamsted_submissions"/>
            <consortium name="culmorum"/>
            <person name="King R."/>
        </authorList>
    </citation>
    <scope>NUCLEOTIDE SEQUENCE</scope>
</reference>
<dbReference type="FunFam" id="3.40.50.1820:FF:000057">
    <property type="entry name" value="Lipase"/>
    <property type="match status" value="1"/>
</dbReference>
<dbReference type="GO" id="GO:0016788">
    <property type="term" value="F:hydrolase activity, acting on ester bonds"/>
    <property type="evidence" value="ECO:0007669"/>
    <property type="project" value="InterPro"/>
</dbReference>
<evidence type="ECO:0000256" key="5">
    <source>
        <dbReference type="ARBA" id="ARBA00023098"/>
    </source>
</evidence>
<evidence type="ECO:0000256" key="3">
    <source>
        <dbReference type="ARBA" id="ARBA00022801"/>
    </source>
</evidence>
<feature type="signal peptide" evidence="9">
    <location>
        <begin position="1"/>
        <end position="19"/>
    </location>
</feature>
<keyword evidence="2 9" id="KW-0732">Signal</keyword>
<dbReference type="GO" id="GO:0016042">
    <property type="term" value="P:lipid catabolic process"/>
    <property type="evidence" value="ECO:0007669"/>
    <property type="project" value="UniProtKB-KW"/>
</dbReference>
<feature type="chain" id="PRO_5040201655" description="Lipase" evidence="9">
    <location>
        <begin position="20"/>
        <end position="402"/>
    </location>
</feature>
<dbReference type="OrthoDB" id="10467345at2759"/>
<evidence type="ECO:0000256" key="2">
    <source>
        <dbReference type="ARBA" id="ARBA00022729"/>
    </source>
</evidence>
<evidence type="ECO:0000313" key="13">
    <source>
        <dbReference type="Proteomes" id="UP001153620"/>
    </source>
</evidence>
<proteinExistence type="inferred from homology"/>
<comment type="similarity">
    <text evidence="1 7">Belongs to the AB hydrolase superfamily. Lipase family.</text>
</comment>
<dbReference type="AlphaFoldDB" id="A0A9P0IPL9"/>
<evidence type="ECO:0000259" key="11">
    <source>
        <dbReference type="Pfam" id="PF04083"/>
    </source>
</evidence>
<feature type="active site" description="Charge relay system" evidence="8">
    <location>
        <position position="364"/>
    </location>
</feature>
<accession>A0A9P0IPL9</accession>
<dbReference type="InterPro" id="IPR025483">
    <property type="entry name" value="Lipase_euk"/>
</dbReference>
<feature type="active site" description="Nucleophile" evidence="8">
    <location>
        <position position="159"/>
    </location>
</feature>
<protein>
    <recommendedName>
        <fullName evidence="7">Lipase</fullName>
    </recommendedName>
</protein>
<dbReference type="InterPro" id="IPR000073">
    <property type="entry name" value="AB_hydrolase_1"/>
</dbReference>
<feature type="domain" description="Partial AB-hydrolase lipase" evidence="11">
    <location>
        <begin position="29"/>
        <end position="82"/>
    </location>
</feature>
<dbReference type="InterPro" id="IPR006693">
    <property type="entry name" value="AB_hydrolase_lipase"/>
</dbReference>
<dbReference type="Pfam" id="PF04083">
    <property type="entry name" value="Abhydro_lipase"/>
    <property type="match status" value="1"/>
</dbReference>
<evidence type="ECO:0000256" key="8">
    <source>
        <dbReference type="PIRSR" id="PIRSR000862-1"/>
    </source>
</evidence>
<dbReference type="PIRSF" id="PIRSF000862">
    <property type="entry name" value="Steryl_ester_lip"/>
    <property type="match status" value="1"/>
</dbReference>
<keyword evidence="13" id="KW-1185">Reference proteome</keyword>
<name>A0A9P0IPL9_9DIPT</name>
<keyword evidence="3 7" id="KW-0378">Hydrolase</keyword>
<organism evidence="12 13">
    <name type="scientific">Chironomus riparius</name>
    <dbReference type="NCBI Taxonomy" id="315576"/>
    <lineage>
        <taxon>Eukaryota</taxon>
        <taxon>Metazoa</taxon>
        <taxon>Ecdysozoa</taxon>
        <taxon>Arthropoda</taxon>
        <taxon>Hexapoda</taxon>
        <taxon>Insecta</taxon>
        <taxon>Pterygota</taxon>
        <taxon>Neoptera</taxon>
        <taxon>Endopterygota</taxon>
        <taxon>Diptera</taxon>
        <taxon>Nematocera</taxon>
        <taxon>Chironomoidea</taxon>
        <taxon>Chironomidae</taxon>
        <taxon>Chironominae</taxon>
        <taxon>Chironomus</taxon>
    </lineage>
</organism>
<feature type="active site" description="Charge relay system" evidence="8">
    <location>
        <position position="336"/>
    </location>
</feature>
<dbReference type="Proteomes" id="UP001153620">
    <property type="component" value="Chromosome 1"/>
</dbReference>
<reference evidence="12" key="1">
    <citation type="submission" date="2022-01" db="EMBL/GenBank/DDBJ databases">
        <authorList>
            <person name="King R."/>
        </authorList>
    </citation>
    <scope>NUCLEOTIDE SEQUENCE</scope>
</reference>
<dbReference type="PANTHER" id="PTHR11005">
    <property type="entry name" value="LYSOSOMAL ACID LIPASE-RELATED"/>
    <property type="match status" value="1"/>
</dbReference>
<dbReference type="SUPFAM" id="SSF53474">
    <property type="entry name" value="alpha/beta-Hydrolases"/>
    <property type="match status" value="1"/>
</dbReference>
<feature type="domain" description="AB hydrolase-1" evidence="10">
    <location>
        <begin position="88"/>
        <end position="178"/>
    </location>
</feature>
<evidence type="ECO:0000256" key="4">
    <source>
        <dbReference type="ARBA" id="ARBA00022963"/>
    </source>
</evidence>
<evidence type="ECO:0000313" key="12">
    <source>
        <dbReference type="EMBL" id="CAH1708719.1"/>
    </source>
</evidence>
<evidence type="ECO:0000256" key="7">
    <source>
        <dbReference type="PIRNR" id="PIRNR000862"/>
    </source>
</evidence>
<dbReference type="InterPro" id="IPR029058">
    <property type="entry name" value="AB_hydrolase_fold"/>
</dbReference>
<sequence>MNYILIIFVICLKISLLSSKRVKDDEVVKWVREQGYKSEAYKVETKDGYILKLHRIAPKYNQGCKIPVFLKHSAFSNSFYYVNVPNISIAFYFADRGYEVFMGNSRGSKYSTHHKKYDTESTDYWKFSYHEIGMYDLPAMIDYSLKLSKSDKIFYIGHSQATTEVLTLLALKPEYNKKIIQSHLLGTIGAYTDPPRIPKMLAATYPLIKDIAIHLPYVNFGPGNRVAAMANKVLCTENFPLALCHLSHYLLLGGDPNSIFMPNISPAVYRSIVPTFSRRSGVQQLLHYVQTTNSKRFRPFDYGPKDNLKMYGAVEPPDYPLENISSAIYLYVGDYDRVFSKKDTDLLAPQLPNVHYMLINGYNHIDYLFAQNAPERIYKVMHRAFEKANQEYQNEIIQKCRK</sequence>
<dbReference type="Pfam" id="PF00561">
    <property type="entry name" value="Abhydrolase_1"/>
    <property type="match status" value="1"/>
</dbReference>
<keyword evidence="6" id="KW-0325">Glycoprotein</keyword>
<evidence type="ECO:0000256" key="6">
    <source>
        <dbReference type="ARBA" id="ARBA00023180"/>
    </source>
</evidence>
<evidence type="ECO:0000256" key="9">
    <source>
        <dbReference type="SAM" id="SignalP"/>
    </source>
</evidence>
<evidence type="ECO:0000259" key="10">
    <source>
        <dbReference type="Pfam" id="PF00561"/>
    </source>
</evidence>
<dbReference type="EMBL" id="OU895877">
    <property type="protein sequence ID" value="CAH1708719.1"/>
    <property type="molecule type" value="Genomic_DNA"/>
</dbReference>
<keyword evidence="5" id="KW-0443">Lipid metabolism</keyword>
<dbReference type="Gene3D" id="3.40.50.1820">
    <property type="entry name" value="alpha/beta hydrolase"/>
    <property type="match status" value="1"/>
</dbReference>
<gene>
    <name evidence="12" type="ORF">CHIRRI_LOCUS841</name>
</gene>
<evidence type="ECO:0000256" key="1">
    <source>
        <dbReference type="ARBA" id="ARBA00010701"/>
    </source>
</evidence>